<dbReference type="InterPro" id="IPR027417">
    <property type="entry name" value="P-loop_NTPase"/>
</dbReference>
<evidence type="ECO:0008006" key="11">
    <source>
        <dbReference type="Google" id="ProtNLM"/>
    </source>
</evidence>
<keyword evidence="4" id="KW-0347">Helicase</keyword>
<evidence type="ECO:0000313" key="10">
    <source>
        <dbReference type="Proteomes" id="UP001189429"/>
    </source>
</evidence>
<feature type="region of interest" description="Disordered" evidence="6">
    <location>
        <begin position="383"/>
        <end position="473"/>
    </location>
</feature>
<evidence type="ECO:0000256" key="3">
    <source>
        <dbReference type="ARBA" id="ARBA00022801"/>
    </source>
</evidence>
<feature type="region of interest" description="Disordered" evidence="6">
    <location>
        <begin position="320"/>
        <end position="339"/>
    </location>
</feature>
<proteinExistence type="inferred from homology"/>
<feature type="compositionally biased region" description="Basic and acidic residues" evidence="6">
    <location>
        <begin position="433"/>
        <end position="442"/>
    </location>
</feature>
<evidence type="ECO:0000256" key="1">
    <source>
        <dbReference type="ARBA" id="ARBA00007913"/>
    </source>
</evidence>
<evidence type="ECO:0000256" key="2">
    <source>
        <dbReference type="ARBA" id="ARBA00022741"/>
    </source>
</evidence>
<dbReference type="Proteomes" id="UP001189429">
    <property type="component" value="Unassembled WGS sequence"/>
</dbReference>
<gene>
    <name evidence="9" type="ORF">PCOR1329_LOCUS32998</name>
</gene>
<organism evidence="9 10">
    <name type="scientific">Prorocentrum cordatum</name>
    <dbReference type="NCBI Taxonomy" id="2364126"/>
    <lineage>
        <taxon>Eukaryota</taxon>
        <taxon>Sar</taxon>
        <taxon>Alveolata</taxon>
        <taxon>Dinophyceae</taxon>
        <taxon>Prorocentrales</taxon>
        <taxon>Prorocentraceae</taxon>
        <taxon>Prorocentrum</taxon>
    </lineage>
</organism>
<feature type="domain" description="DNA2/NAM7 helicase-like C-terminal" evidence="8">
    <location>
        <begin position="71"/>
        <end position="290"/>
    </location>
</feature>
<dbReference type="PANTHER" id="PTHR43788">
    <property type="entry name" value="DNA2/NAM7 HELICASE FAMILY MEMBER"/>
    <property type="match status" value="1"/>
</dbReference>
<dbReference type="InterPro" id="IPR050534">
    <property type="entry name" value="Coronavir_polyprotein_1ab"/>
</dbReference>
<name>A0ABN9SVW0_9DINO</name>
<dbReference type="CDD" id="cd17934">
    <property type="entry name" value="DEXXQc_Upf1-like"/>
    <property type="match status" value="1"/>
</dbReference>
<dbReference type="Gene3D" id="3.40.50.300">
    <property type="entry name" value="P-loop containing nucleotide triphosphate hydrolases"/>
    <property type="match status" value="2"/>
</dbReference>
<keyword evidence="2" id="KW-0547">Nucleotide-binding</keyword>
<sequence length="473" mass="51199">MAAVPDHRQLPRVLIDESSQITEASALVALGRGCEKLVLIGDPKQLDPISQLGPFGTARDSEPGPYSQERESAFDMVRLRLDRKPVQLSVQYRMHPTLCQYPSDRFYHGSLRSADALRDSARFELPANEFLPAPVVFVDSARLQGSSEEELVSLGGARSLRNRGEAELVSRAVGSLLESGVPRESVAVLTPYSAQRELLARALHGRGTAQRARRWYERAALLLQGLDPAEEEPHPRVLTVDGFQGCEVEFVVFSAVRSNAEGRTGFAGDPRRMCVLLTRARRALIVVGDRGTLQADEEWRAWLEAAPLREVDAAPSGEKRIRRPFGHRSPSDVPGGLPDMKTLVAGISTKPRLDSRELGRYVVEALTAPELLGMETPPRCVPRARSAAGGLASASARGPSAARALDRLCSEPSPAHAPAREGARAGPPRLRRERTPVGEEGRAPAPGQRGEWPGGCRPLPRAAPAGGDAEGHM</sequence>
<reference evidence="9" key="1">
    <citation type="submission" date="2023-10" db="EMBL/GenBank/DDBJ databases">
        <authorList>
            <person name="Chen Y."/>
            <person name="Shah S."/>
            <person name="Dougan E. K."/>
            <person name="Thang M."/>
            <person name="Chan C."/>
        </authorList>
    </citation>
    <scope>NUCLEOTIDE SEQUENCE [LARGE SCALE GENOMIC DNA]</scope>
</reference>
<comment type="caution">
    <text evidence="9">The sequence shown here is derived from an EMBL/GenBank/DDBJ whole genome shotgun (WGS) entry which is preliminary data.</text>
</comment>
<feature type="compositionally biased region" description="Low complexity" evidence="6">
    <location>
        <begin position="383"/>
        <end position="403"/>
    </location>
</feature>
<evidence type="ECO:0000313" key="9">
    <source>
        <dbReference type="EMBL" id="CAK0836553.1"/>
    </source>
</evidence>
<dbReference type="InterPro" id="IPR041679">
    <property type="entry name" value="DNA2/NAM7-like_C"/>
</dbReference>
<dbReference type="Pfam" id="PF13087">
    <property type="entry name" value="AAA_12"/>
    <property type="match status" value="1"/>
</dbReference>
<dbReference type="CDD" id="cd18808">
    <property type="entry name" value="SF1_C_Upf1"/>
    <property type="match status" value="1"/>
</dbReference>
<evidence type="ECO:0000256" key="6">
    <source>
        <dbReference type="SAM" id="MobiDB-lite"/>
    </source>
</evidence>
<dbReference type="InterPro" id="IPR041677">
    <property type="entry name" value="DNA2/NAM7_AAA_11"/>
</dbReference>
<evidence type="ECO:0000259" key="8">
    <source>
        <dbReference type="Pfam" id="PF13087"/>
    </source>
</evidence>
<comment type="similarity">
    <text evidence="1">Belongs to the DNA2/NAM7 helicase family.</text>
</comment>
<dbReference type="EMBL" id="CAUYUJ010013658">
    <property type="protein sequence ID" value="CAK0836553.1"/>
    <property type="molecule type" value="Genomic_DNA"/>
</dbReference>
<protein>
    <recommendedName>
        <fullName evidence="11">RNA helicase</fullName>
    </recommendedName>
</protein>
<evidence type="ECO:0000256" key="5">
    <source>
        <dbReference type="ARBA" id="ARBA00022840"/>
    </source>
</evidence>
<evidence type="ECO:0000259" key="7">
    <source>
        <dbReference type="Pfam" id="PF13086"/>
    </source>
</evidence>
<dbReference type="InterPro" id="IPR047187">
    <property type="entry name" value="SF1_C_Upf1"/>
</dbReference>
<dbReference type="Pfam" id="PF13086">
    <property type="entry name" value="AAA_11"/>
    <property type="match status" value="1"/>
</dbReference>
<keyword evidence="5" id="KW-0067">ATP-binding</keyword>
<feature type="domain" description="DNA2/NAM7 helicase helicase" evidence="7">
    <location>
        <begin position="10"/>
        <end position="49"/>
    </location>
</feature>
<keyword evidence="3" id="KW-0378">Hydrolase</keyword>
<dbReference type="PANTHER" id="PTHR43788:SF13">
    <property type="entry name" value="REGULATOR OF NONSENSE TRANSCRIPTS 1"/>
    <property type="match status" value="1"/>
</dbReference>
<accession>A0ABN9SVW0</accession>
<keyword evidence="10" id="KW-1185">Reference proteome</keyword>
<evidence type="ECO:0000256" key="4">
    <source>
        <dbReference type="ARBA" id="ARBA00022806"/>
    </source>
</evidence>
<dbReference type="SUPFAM" id="SSF52540">
    <property type="entry name" value="P-loop containing nucleoside triphosphate hydrolases"/>
    <property type="match status" value="1"/>
</dbReference>